<keyword evidence="2" id="KW-1185">Reference proteome</keyword>
<evidence type="ECO:0000313" key="2">
    <source>
        <dbReference type="Proteomes" id="UP000265520"/>
    </source>
</evidence>
<keyword evidence="1" id="KW-0808">Transferase</keyword>
<gene>
    <name evidence="1" type="ORF">A2U01_0012921</name>
</gene>
<sequence>MLGGALLIQQFAFRKACLSQPSKTMMEICVKYLFEDPAERPSTEDVLLNLQFAAQVQDA</sequence>
<dbReference type="Proteomes" id="UP000265520">
    <property type="component" value="Unassembled WGS sequence"/>
</dbReference>
<proteinExistence type="predicted"/>
<protein>
    <submittedName>
        <fullName evidence="1">Putative inactive leucine-rich repeat receptor-like protein kinase</fullName>
    </submittedName>
</protein>
<name>A0A392MYI9_9FABA</name>
<reference evidence="1 2" key="1">
    <citation type="journal article" date="2018" name="Front. Plant Sci.">
        <title>Red Clover (Trifolium pratense) and Zigzag Clover (T. medium) - A Picture of Genomic Similarities and Differences.</title>
        <authorList>
            <person name="Dluhosova J."/>
            <person name="Istvanek J."/>
            <person name="Nedelnik J."/>
            <person name="Repkova J."/>
        </authorList>
    </citation>
    <scope>NUCLEOTIDE SEQUENCE [LARGE SCALE GENOMIC DNA]</scope>
    <source>
        <strain evidence="2">cv. 10/8</strain>
        <tissue evidence="1">Leaf</tissue>
    </source>
</reference>
<dbReference type="AlphaFoldDB" id="A0A392MYI9"/>
<keyword evidence="1" id="KW-0675">Receptor</keyword>
<dbReference type="GO" id="GO:0016301">
    <property type="term" value="F:kinase activity"/>
    <property type="evidence" value="ECO:0007669"/>
    <property type="project" value="UniProtKB-KW"/>
</dbReference>
<comment type="caution">
    <text evidence="1">The sequence shown here is derived from an EMBL/GenBank/DDBJ whole genome shotgun (WGS) entry which is preliminary data.</text>
</comment>
<dbReference type="EMBL" id="LXQA010021608">
    <property type="protein sequence ID" value="MCH91989.1"/>
    <property type="molecule type" value="Genomic_DNA"/>
</dbReference>
<organism evidence="1 2">
    <name type="scientific">Trifolium medium</name>
    <dbReference type="NCBI Taxonomy" id="97028"/>
    <lineage>
        <taxon>Eukaryota</taxon>
        <taxon>Viridiplantae</taxon>
        <taxon>Streptophyta</taxon>
        <taxon>Embryophyta</taxon>
        <taxon>Tracheophyta</taxon>
        <taxon>Spermatophyta</taxon>
        <taxon>Magnoliopsida</taxon>
        <taxon>eudicotyledons</taxon>
        <taxon>Gunneridae</taxon>
        <taxon>Pentapetalae</taxon>
        <taxon>rosids</taxon>
        <taxon>fabids</taxon>
        <taxon>Fabales</taxon>
        <taxon>Fabaceae</taxon>
        <taxon>Papilionoideae</taxon>
        <taxon>50 kb inversion clade</taxon>
        <taxon>NPAAA clade</taxon>
        <taxon>Hologalegina</taxon>
        <taxon>IRL clade</taxon>
        <taxon>Trifolieae</taxon>
        <taxon>Trifolium</taxon>
    </lineage>
</organism>
<keyword evidence="1" id="KW-0418">Kinase</keyword>
<accession>A0A392MYI9</accession>
<evidence type="ECO:0000313" key="1">
    <source>
        <dbReference type="EMBL" id="MCH91989.1"/>
    </source>
</evidence>